<dbReference type="PROSITE" id="PS00893">
    <property type="entry name" value="NUDIX_BOX"/>
    <property type="match status" value="1"/>
</dbReference>
<keyword evidence="3" id="KW-0515">Mutator protein</keyword>
<protein>
    <recommendedName>
        <fullName evidence="13">8-oxo-dGTP diphosphatase</fullName>
        <ecNumber evidence="12">3.6.1.55</ecNumber>
    </recommendedName>
    <alternativeName>
        <fullName evidence="16">7,8-dihydro-8-oxoguanine-triphosphatase</fullName>
    </alternativeName>
    <alternativeName>
        <fullName evidence="15">Mutator protein MutT</fullName>
    </alternativeName>
    <alternativeName>
        <fullName evidence="14">dGTP pyrophosphohydrolase</fullName>
    </alternativeName>
</protein>
<evidence type="ECO:0000256" key="8">
    <source>
        <dbReference type="ARBA" id="ARBA00022842"/>
    </source>
</evidence>
<keyword evidence="8" id="KW-0460">Magnesium</keyword>
<sequence>MSSGRAPDAAGIVEVAVGVLVRADGAVLFGQRLAGKPYAGWWEFPGGKLEAGETVTQALARELHEELGIDIAGTSPWVVREHVYPHAHVRLHFHRVEDWRGEPRSREGQALRWLKPDSIDAAPLLPAAIRVVGWLRLPPVHAISAAAEIGDAPFLAALDARLRAGATMVQLREPGMNAARFDALFREVRARCERHGARLLVNSAHPASYWRAAGGVHLRAADLMRLERRPDLRWVGASCHDESELARACAIEADYALIGPVRATASHPGQPGIGWQRFSEIAAPTSVPVYALGGLADRDGPQARRAGAHGVALRSAAWR</sequence>
<dbReference type="NCBIfam" id="NF006530">
    <property type="entry name" value="PRK08999.1"/>
    <property type="match status" value="1"/>
</dbReference>
<evidence type="ECO:0000256" key="2">
    <source>
        <dbReference type="ARBA" id="ARBA00005582"/>
    </source>
</evidence>
<evidence type="ECO:0000256" key="1">
    <source>
        <dbReference type="ARBA" id="ARBA00001946"/>
    </source>
</evidence>
<evidence type="ECO:0000313" key="18">
    <source>
        <dbReference type="EMBL" id="TXL68876.1"/>
    </source>
</evidence>
<evidence type="ECO:0000256" key="12">
    <source>
        <dbReference type="ARBA" id="ARBA00038905"/>
    </source>
</evidence>
<dbReference type="InterPro" id="IPR036206">
    <property type="entry name" value="ThiamineP_synth_sf"/>
</dbReference>
<dbReference type="Pfam" id="PF14815">
    <property type="entry name" value="NUDIX_4"/>
    <property type="match status" value="1"/>
</dbReference>
<dbReference type="GO" id="GO:0006260">
    <property type="term" value="P:DNA replication"/>
    <property type="evidence" value="ECO:0007669"/>
    <property type="project" value="UniProtKB-KW"/>
</dbReference>
<evidence type="ECO:0000259" key="17">
    <source>
        <dbReference type="PROSITE" id="PS51462"/>
    </source>
</evidence>
<evidence type="ECO:0000256" key="9">
    <source>
        <dbReference type="ARBA" id="ARBA00023204"/>
    </source>
</evidence>
<keyword evidence="4" id="KW-0235">DNA replication</keyword>
<dbReference type="GO" id="GO:0006281">
    <property type="term" value="P:DNA repair"/>
    <property type="evidence" value="ECO:0007669"/>
    <property type="project" value="UniProtKB-KW"/>
</dbReference>
<dbReference type="PRINTS" id="PR00502">
    <property type="entry name" value="NUDIXFAMILY"/>
</dbReference>
<dbReference type="GO" id="GO:0044716">
    <property type="term" value="F:8-oxo-GDP phosphatase activity"/>
    <property type="evidence" value="ECO:0007669"/>
    <property type="project" value="TreeGrafter"/>
</dbReference>
<dbReference type="PROSITE" id="PS51462">
    <property type="entry name" value="NUDIX"/>
    <property type="match status" value="1"/>
</dbReference>
<dbReference type="Gene3D" id="3.20.20.70">
    <property type="entry name" value="Aldolase class I"/>
    <property type="match status" value="1"/>
</dbReference>
<dbReference type="Gene3D" id="3.90.79.10">
    <property type="entry name" value="Nucleoside Triphosphate Pyrophosphohydrolase"/>
    <property type="match status" value="1"/>
</dbReference>
<keyword evidence="5" id="KW-0479">Metal-binding</keyword>
<dbReference type="GO" id="GO:0009228">
    <property type="term" value="P:thiamine biosynthetic process"/>
    <property type="evidence" value="ECO:0007669"/>
    <property type="project" value="UniProtKB-KW"/>
</dbReference>
<evidence type="ECO:0000256" key="7">
    <source>
        <dbReference type="ARBA" id="ARBA00022801"/>
    </source>
</evidence>
<dbReference type="InterPro" id="IPR020084">
    <property type="entry name" value="NUDIX_hydrolase_CS"/>
</dbReference>
<comment type="similarity">
    <text evidence="2">Belongs to the Nudix hydrolase family.</text>
</comment>
<proteinExistence type="inferred from homology"/>
<dbReference type="InterPro" id="IPR020476">
    <property type="entry name" value="Nudix_hydrolase"/>
</dbReference>
<dbReference type="GO" id="GO:0046872">
    <property type="term" value="F:metal ion binding"/>
    <property type="evidence" value="ECO:0007669"/>
    <property type="project" value="UniProtKB-KW"/>
</dbReference>
<dbReference type="GO" id="GO:0008413">
    <property type="term" value="F:8-oxo-7,8-dihydroguanosine triphosphate pyrophosphatase activity"/>
    <property type="evidence" value="ECO:0007669"/>
    <property type="project" value="TreeGrafter"/>
</dbReference>
<dbReference type="CDD" id="cd03425">
    <property type="entry name" value="NUDIX_MutT_NudA_like"/>
    <property type="match status" value="1"/>
</dbReference>
<reference evidence="18 19" key="1">
    <citation type="submission" date="2019-06" db="EMBL/GenBank/DDBJ databases">
        <title>Quisquiliibacterium sp. nov., isolated from a maize field.</title>
        <authorList>
            <person name="Lin S.-Y."/>
            <person name="Tsai C.-F."/>
            <person name="Young C.-C."/>
        </authorList>
    </citation>
    <scope>NUCLEOTIDE SEQUENCE [LARGE SCALE GENOMIC DNA]</scope>
    <source>
        <strain evidence="18 19">CC-CFT501</strain>
    </source>
</reference>
<dbReference type="InterPro" id="IPR022998">
    <property type="entry name" value="ThiamineP_synth_TenI"/>
</dbReference>
<dbReference type="CDD" id="cd00564">
    <property type="entry name" value="TMP_TenI"/>
    <property type="match status" value="1"/>
</dbReference>
<dbReference type="GO" id="GO:0035539">
    <property type="term" value="F:8-oxo-7,8-dihydrodeoxyguanosine triphosphate pyrophosphatase activity"/>
    <property type="evidence" value="ECO:0007669"/>
    <property type="project" value="UniProtKB-EC"/>
</dbReference>
<accession>A0A5C8P5C1</accession>
<dbReference type="PANTHER" id="PTHR47707">
    <property type="entry name" value="8-OXO-DGTP DIPHOSPHATASE"/>
    <property type="match status" value="1"/>
</dbReference>
<keyword evidence="19" id="KW-1185">Reference proteome</keyword>
<evidence type="ECO:0000256" key="6">
    <source>
        <dbReference type="ARBA" id="ARBA00022763"/>
    </source>
</evidence>
<keyword evidence="7 18" id="KW-0378">Hydrolase</keyword>
<dbReference type="InterPro" id="IPR047127">
    <property type="entry name" value="MutT-like"/>
</dbReference>
<dbReference type="SUPFAM" id="SSF51391">
    <property type="entry name" value="Thiamin phosphate synthase"/>
    <property type="match status" value="1"/>
</dbReference>
<comment type="catalytic activity">
    <reaction evidence="10">
        <text>8-oxo-dGTP + H2O = 8-oxo-dGMP + diphosphate + H(+)</text>
        <dbReference type="Rhea" id="RHEA:31575"/>
        <dbReference type="ChEBI" id="CHEBI:15377"/>
        <dbReference type="ChEBI" id="CHEBI:15378"/>
        <dbReference type="ChEBI" id="CHEBI:33019"/>
        <dbReference type="ChEBI" id="CHEBI:63224"/>
        <dbReference type="ChEBI" id="CHEBI:77896"/>
        <dbReference type="EC" id="3.6.1.55"/>
    </reaction>
</comment>
<dbReference type="Proteomes" id="UP000321548">
    <property type="component" value="Unassembled WGS sequence"/>
</dbReference>
<dbReference type="InterPro" id="IPR015797">
    <property type="entry name" value="NUDIX_hydrolase-like_dom_sf"/>
</dbReference>
<evidence type="ECO:0000256" key="3">
    <source>
        <dbReference type="ARBA" id="ARBA00022457"/>
    </source>
</evidence>
<dbReference type="GO" id="GO:0044715">
    <property type="term" value="F:8-oxo-dGDP phosphatase activity"/>
    <property type="evidence" value="ECO:0007669"/>
    <property type="project" value="TreeGrafter"/>
</dbReference>
<comment type="caution">
    <text evidence="18">The sequence shown here is derived from an EMBL/GenBank/DDBJ whole genome shotgun (WGS) entry which is preliminary data.</text>
</comment>
<feature type="domain" description="Nudix hydrolase" evidence="17">
    <location>
        <begin position="12"/>
        <end position="137"/>
    </location>
</feature>
<evidence type="ECO:0000256" key="10">
    <source>
        <dbReference type="ARBA" id="ARBA00035861"/>
    </source>
</evidence>
<dbReference type="EC" id="3.6.1.55" evidence="12"/>
<dbReference type="OrthoDB" id="9810648at2"/>
<evidence type="ECO:0000256" key="15">
    <source>
        <dbReference type="ARBA" id="ARBA00041979"/>
    </source>
</evidence>
<comment type="catalytic activity">
    <reaction evidence="11">
        <text>8-oxo-GTP + H2O = 8-oxo-GMP + diphosphate + H(+)</text>
        <dbReference type="Rhea" id="RHEA:67616"/>
        <dbReference type="ChEBI" id="CHEBI:15377"/>
        <dbReference type="ChEBI" id="CHEBI:15378"/>
        <dbReference type="ChEBI" id="CHEBI:33019"/>
        <dbReference type="ChEBI" id="CHEBI:143553"/>
        <dbReference type="ChEBI" id="CHEBI:145694"/>
    </reaction>
</comment>
<keyword evidence="6" id="KW-0227">DNA damage</keyword>
<organism evidence="18 19">
    <name type="scientific">Zeimonas arvi</name>
    <dbReference type="NCBI Taxonomy" id="2498847"/>
    <lineage>
        <taxon>Bacteria</taxon>
        <taxon>Pseudomonadati</taxon>
        <taxon>Pseudomonadota</taxon>
        <taxon>Betaproteobacteria</taxon>
        <taxon>Burkholderiales</taxon>
        <taxon>Burkholderiaceae</taxon>
        <taxon>Zeimonas</taxon>
    </lineage>
</organism>
<gene>
    <name evidence="18" type="ORF">FHP08_04130</name>
</gene>
<dbReference type="InterPro" id="IPR029119">
    <property type="entry name" value="MutY_C"/>
</dbReference>
<evidence type="ECO:0000256" key="14">
    <source>
        <dbReference type="ARBA" id="ARBA00041592"/>
    </source>
</evidence>
<name>A0A5C8P5C1_9BURK</name>
<dbReference type="SUPFAM" id="SSF55811">
    <property type="entry name" value="Nudix"/>
    <property type="match status" value="1"/>
</dbReference>
<evidence type="ECO:0000256" key="11">
    <source>
        <dbReference type="ARBA" id="ARBA00036904"/>
    </source>
</evidence>
<dbReference type="InterPro" id="IPR013785">
    <property type="entry name" value="Aldolase_TIM"/>
</dbReference>
<evidence type="ECO:0000256" key="16">
    <source>
        <dbReference type="ARBA" id="ARBA00042798"/>
    </source>
</evidence>
<evidence type="ECO:0000256" key="13">
    <source>
        <dbReference type="ARBA" id="ARBA00040794"/>
    </source>
</evidence>
<dbReference type="InterPro" id="IPR000086">
    <property type="entry name" value="NUDIX_hydrolase_dom"/>
</dbReference>
<comment type="cofactor">
    <cofactor evidence="1">
        <name>Mg(2+)</name>
        <dbReference type="ChEBI" id="CHEBI:18420"/>
    </cofactor>
</comment>
<evidence type="ECO:0000313" key="19">
    <source>
        <dbReference type="Proteomes" id="UP000321548"/>
    </source>
</evidence>
<dbReference type="PANTHER" id="PTHR47707:SF1">
    <property type="entry name" value="NUDIX HYDROLASE FAMILY PROTEIN"/>
    <property type="match status" value="1"/>
</dbReference>
<dbReference type="AlphaFoldDB" id="A0A5C8P5C1"/>
<evidence type="ECO:0000256" key="5">
    <source>
        <dbReference type="ARBA" id="ARBA00022723"/>
    </source>
</evidence>
<dbReference type="Pfam" id="PF02581">
    <property type="entry name" value="TMP-TENI"/>
    <property type="match status" value="1"/>
</dbReference>
<dbReference type="EMBL" id="VDUY01000001">
    <property type="protein sequence ID" value="TXL68876.1"/>
    <property type="molecule type" value="Genomic_DNA"/>
</dbReference>
<dbReference type="RefSeq" id="WP_147703011.1">
    <property type="nucleotide sequence ID" value="NZ_VDUY01000001.1"/>
</dbReference>
<keyword evidence="9" id="KW-0234">DNA repair</keyword>
<evidence type="ECO:0000256" key="4">
    <source>
        <dbReference type="ARBA" id="ARBA00022705"/>
    </source>
</evidence>